<protein>
    <submittedName>
        <fullName evidence="1">Uncharacterized protein</fullName>
    </submittedName>
</protein>
<organism evidence="1">
    <name type="scientific">viral metagenome</name>
    <dbReference type="NCBI Taxonomy" id="1070528"/>
    <lineage>
        <taxon>unclassified sequences</taxon>
        <taxon>metagenomes</taxon>
        <taxon>organismal metagenomes</taxon>
    </lineage>
</organism>
<sequence>MKYSSLKNLQNLMKYISLKKVKKSNEIYFCRESKKL</sequence>
<dbReference type="AlphaFoldDB" id="A0A6C0AE41"/>
<dbReference type="EMBL" id="MN740593">
    <property type="protein sequence ID" value="QHS77723.1"/>
    <property type="molecule type" value="Genomic_DNA"/>
</dbReference>
<name>A0A6C0AE41_9ZZZZ</name>
<proteinExistence type="predicted"/>
<evidence type="ECO:0000313" key="1">
    <source>
        <dbReference type="EMBL" id="QHS77723.1"/>
    </source>
</evidence>
<accession>A0A6C0AE41</accession>
<reference evidence="1" key="1">
    <citation type="journal article" date="2020" name="Nature">
        <title>Giant virus diversity and host interactions through global metagenomics.</title>
        <authorList>
            <person name="Schulz F."/>
            <person name="Roux S."/>
            <person name="Paez-Espino D."/>
            <person name="Jungbluth S."/>
            <person name="Walsh D.A."/>
            <person name="Denef V.J."/>
            <person name="McMahon K.D."/>
            <person name="Konstantinidis K.T."/>
            <person name="Eloe-Fadrosh E.A."/>
            <person name="Kyrpides N.C."/>
            <person name="Woyke T."/>
        </authorList>
    </citation>
    <scope>NUCLEOTIDE SEQUENCE</scope>
    <source>
        <strain evidence="1">GVMAG-S-1021933-23</strain>
    </source>
</reference>